<keyword evidence="4" id="KW-1185">Reference proteome</keyword>
<dbReference type="PANTHER" id="PTHR34351">
    <property type="entry name" value="SLR1927 PROTEIN-RELATED"/>
    <property type="match status" value="1"/>
</dbReference>
<comment type="caution">
    <text evidence="3">The sequence shown here is derived from an EMBL/GenBank/DDBJ whole genome shotgun (WGS) entry which is preliminary data.</text>
</comment>
<dbReference type="EMBL" id="JBHTAS010000001">
    <property type="protein sequence ID" value="MFC7140449.1"/>
    <property type="molecule type" value="Genomic_DNA"/>
</dbReference>
<keyword evidence="1" id="KW-0812">Transmembrane</keyword>
<accession>A0ABD5Y3X0</accession>
<feature type="transmembrane region" description="Helical" evidence="1">
    <location>
        <begin position="7"/>
        <end position="25"/>
    </location>
</feature>
<reference evidence="3 4" key="1">
    <citation type="journal article" date="2019" name="Int. J. Syst. Evol. Microbiol.">
        <title>The Global Catalogue of Microorganisms (GCM) 10K type strain sequencing project: providing services to taxonomists for standard genome sequencing and annotation.</title>
        <authorList>
            <consortium name="The Broad Institute Genomics Platform"/>
            <consortium name="The Broad Institute Genome Sequencing Center for Infectious Disease"/>
            <person name="Wu L."/>
            <person name="Ma J."/>
        </authorList>
    </citation>
    <scope>NUCLEOTIDE SEQUENCE [LARGE SCALE GENOMIC DNA]</scope>
    <source>
        <strain evidence="3 4">XZYJT29</strain>
    </source>
</reference>
<dbReference type="InterPro" id="IPR002881">
    <property type="entry name" value="DUF58"/>
</dbReference>
<evidence type="ECO:0000259" key="2">
    <source>
        <dbReference type="Pfam" id="PF01882"/>
    </source>
</evidence>
<keyword evidence="1" id="KW-1133">Transmembrane helix</keyword>
<dbReference type="Proteomes" id="UP001596432">
    <property type="component" value="Unassembled WGS sequence"/>
</dbReference>
<dbReference type="PANTHER" id="PTHR34351:SF1">
    <property type="entry name" value="SLR1927 PROTEIN"/>
    <property type="match status" value="1"/>
</dbReference>
<dbReference type="Pfam" id="PF01882">
    <property type="entry name" value="DUF58"/>
    <property type="match status" value="1"/>
</dbReference>
<sequence length="346" mass="37469">MQLTRRGYAVLGIVVLAEVLALTYGARALNAIAAPAVVALVASVVQLRRAEVPTAERDYVPAAFPGDTREVTVEVEGSGVARIEETVPDGLTVEDATAEATLPTTFTYTLTCAERGRHSLGPLDVRMRDLLGLVETTYEVGPTTRVLVYPPVYQVAGRDVILRHVLERSEVERQEFDTLREYVPGDPLRDVHWKSTAKAQDEIYVAEFADNRVDDDQIVVAATADAGSVDEMAAAAASVAVMALDAGLAVELRIPEQTVPMGRGDDHRQRLLGALAVTDTDFTSPFKSYSLPDGATEDADVVIRGDADGVSVAFGSDDRSFEDITVSRENPITRRENPITRREVES</sequence>
<dbReference type="GeneID" id="78820738"/>
<keyword evidence="1" id="KW-0472">Membrane</keyword>
<proteinExistence type="predicted"/>
<evidence type="ECO:0000256" key="1">
    <source>
        <dbReference type="SAM" id="Phobius"/>
    </source>
</evidence>
<dbReference type="AlphaFoldDB" id="A0ABD5Y3X0"/>
<protein>
    <submittedName>
        <fullName evidence="3">DUF58 domain-containing protein</fullName>
    </submittedName>
</protein>
<organism evidence="3 4">
    <name type="scientific">Halosimplex aquaticum</name>
    <dbReference type="NCBI Taxonomy" id="3026162"/>
    <lineage>
        <taxon>Archaea</taxon>
        <taxon>Methanobacteriati</taxon>
        <taxon>Methanobacteriota</taxon>
        <taxon>Stenosarchaea group</taxon>
        <taxon>Halobacteria</taxon>
        <taxon>Halobacteriales</taxon>
        <taxon>Haloarculaceae</taxon>
        <taxon>Halosimplex</taxon>
    </lineage>
</organism>
<feature type="domain" description="DUF58" evidence="2">
    <location>
        <begin position="179"/>
        <end position="277"/>
    </location>
</feature>
<evidence type="ECO:0000313" key="3">
    <source>
        <dbReference type="EMBL" id="MFC7140449.1"/>
    </source>
</evidence>
<gene>
    <name evidence="3" type="ORF">ACFQMA_11490</name>
</gene>
<evidence type="ECO:0000313" key="4">
    <source>
        <dbReference type="Proteomes" id="UP001596432"/>
    </source>
</evidence>
<name>A0ABD5Y3X0_9EURY</name>
<dbReference type="RefSeq" id="WP_274326006.1">
    <property type="nucleotide sequence ID" value="NZ_CP118158.1"/>
</dbReference>